<dbReference type="PaxDb" id="65489-OBART11G12050.1"/>
<feature type="region of interest" description="Disordered" evidence="1">
    <location>
        <begin position="1"/>
        <end position="37"/>
    </location>
</feature>
<proteinExistence type="predicted"/>
<evidence type="ECO:0000256" key="1">
    <source>
        <dbReference type="SAM" id="MobiDB-lite"/>
    </source>
</evidence>
<protein>
    <submittedName>
        <fullName evidence="2">Uncharacterized protein</fullName>
    </submittedName>
</protein>
<name>A0A0D3HLD4_9ORYZ</name>
<organism evidence="2">
    <name type="scientific">Oryza barthii</name>
    <dbReference type="NCBI Taxonomy" id="65489"/>
    <lineage>
        <taxon>Eukaryota</taxon>
        <taxon>Viridiplantae</taxon>
        <taxon>Streptophyta</taxon>
        <taxon>Embryophyta</taxon>
        <taxon>Tracheophyta</taxon>
        <taxon>Spermatophyta</taxon>
        <taxon>Magnoliopsida</taxon>
        <taxon>Liliopsida</taxon>
        <taxon>Poales</taxon>
        <taxon>Poaceae</taxon>
        <taxon>BOP clade</taxon>
        <taxon>Oryzoideae</taxon>
        <taxon>Oryzeae</taxon>
        <taxon>Oryzinae</taxon>
        <taxon>Oryza</taxon>
    </lineage>
</organism>
<feature type="compositionally biased region" description="Basic and acidic residues" evidence="1">
    <location>
        <begin position="1"/>
        <end position="15"/>
    </location>
</feature>
<evidence type="ECO:0000313" key="3">
    <source>
        <dbReference type="Proteomes" id="UP000026960"/>
    </source>
</evidence>
<accession>A0A0D3HLD4</accession>
<dbReference type="Proteomes" id="UP000026960">
    <property type="component" value="Chromosome 11"/>
</dbReference>
<dbReference type="HOGENOM" id="CLU_2112608_0_0_1"/>
<evidence type="ECO:0000313" key="2">
    <source>
        <dbReference type="EnsemblPlants" id="OBART11G12050.1"/>
    </source>
</evidence>
<feature type="region of interest" description="Disordered" evidence="1">
    <location>
        <begin position="94"/>
        <end position="115"/>
    </location>
</feature>
<reference evidence="2" key="1">
    <citation type="journal article" date="2009" name="Rice">
        <title>De Novo Next Generation Sequencing of Plant Genomes.</title>
        <authorList>
            <person name="Rounsley S."/>
            <person name="Marri P.R."/>
            <person name="Yu Y."/>
            <person name="He R."/>
            <person name="Sisneros N."/>
            <person name="Goicoechea J.L."/>
            <person name="Lee S.J."/>
            <person name="Angelova A."/>
            <person name="Kudrna D."/>
            <person name="Luo M."/>
            <person name="Affourtit J."/>
            <person name="Desany B."/>
            <person name="Knight J."/>
            <person name="Niazi F."/>
            <person name="Egholm M."/>
            <person name="Wing R.A."/>
        </authorList>
    </citation>
    <scope>NUCLEOTIDE SEQUENCE [LARGE SCALE GENOMIC DNA]</scope>
    <source>
        <strain evidence="2">cv. IRGC 105608</strain>
    </source>
</reference>
<keyword evidence="3" id="KW-1185">Reference proteome</keyword>
<dbReference type="EnsemblPlants" id="OBART11G12050.1">
    <property type="protein sequence ID" value="OBART11G12050.1"/>
    <property type="gene ID" value="OBART11G12050"/>
</dbReference>
<reference evidence="2" key="2">
    <citation type="submission" date="2015-03" db="UniProtKB">
        <authorList>
            <consortium name="EnsemblPlants"/>
        </authorList>
    </citation>
    <scope>IDENTIFICATION</scope>
</reference>
<sequence>MKKEEPKSLAPEKEITTTATTIIEEEEEDDEPKKGDAAALVSTDSAAAATDKFVAVVKEVQYEASADELYVRARDPPFLLSQPVMAMACSATAGRRASGKTESFVTAGGNSGLYG</sequence>
<dbReference type="AlphaFoldDB" id="A0A0D3HLD4"/>
<dbReference type="Gramene" id="OBART11G12050.1">
    <property type="protein sequence ID" value="OBART11G12050.1"/>
    <property type="gene ID" value="OBART11G12050"/>
</dbReference>